<keyword evidence="2" id="KW-1185">Reference proteome</keyword>
<accession>A0ACC2AZN7</accession>
<protein>
    <submittedName>
        <fullName evidence="1">Uncharacterized protein</fullName>
    </submittedName>
</protein>
<evidence type="ECO:0000313" key="1">
    <source>
        <dbReference type="EMBL" id="KAJ7522952.1"/>
    </source>
</evidence>
<dbReference type="Proteomes" id="UP001162992">
    <property type="component" value="Chromosome 18"/>
</dbReference>
<gene>
    <name evidence="1" type="ORF">O6H91_18G032300</name>
</gene>
<proteinExistence type="predicted"/>
<comment type="caution">
    <text evidence="1">The sequence shown here is derived from an EMBL/GenBank/DDBJ whole genome shotgun (WGS) entry which is preliminary data.</text>
</comment>
<dbReference type="EMBL" id="CM055109">
    <property type="protein sequence ID" value="KAJ7522952.1"/>
    <property type="molecule type" value="Genomic_DNA"/>
</dbReference>
<reference evidence="2" key="1">
    <citation type="journal article" date="2024" name="Proc. Natl. Acad. Sci. U.S.A.">
        <title>Extraordinary preservation of gene collinearity over three hundred million years revealed in homosporous lycophytes.</title>
        <authorList>
            <person name="Li C."/>
            <person name="Wickell D."/>
            <person name="Kuo L.Y."/>
            <person name="Chen X."/>
            <person name="Nie B."/>
            <person name="Liao X."/>
            <person name="Peng D."/>
            <person name="Ji J."/>
            <person name="Jenkins J."/>
            <person name="Williams M."/>
            <person name="Shu S."/>
            <person name="Plott C."/>
            <person name="Barry K."/>
            <person name="Rajasekar S."/>
            <person name="Grimwood J."/>
            <person name="Han X."/>
            <person name="Sun S."/>
            <person name="Hou Z."/>
            <person name="He W."/>
            <person name="Dai G."/>
            <person name="Sun C."/>
            <person name="Schmutz J."/>
            <person name="Leebens-Mack J.H."/>
            <person name="Li F.W."/>
            <person name="Wang L."/>
        </authorList>
    </citation>
    <scope>NUCLEOTIDE SEQUENCE [LARGE SCALE GENOMIC DNA]</scope>
    <source>
        <strain evidence="2">cv. PW_Plant_1</strain>
    </source>
</reference>
<sequence>MRARASLCSQKKNQSRKKTKIFKLSSFIMKKEDKSTQTTEFSVAKEDRATQATLAKRDQSIQTDTEAAKELSLTVAIFSQPKEALISTEEPSGSSTKKSTKVTYALV</sequence>
<name>A0ACC2AZN7_DIPCM</name>
<organism evidence="1 2">
    <name type="scientific">Diphasiastrum complanatum</name>
    <name type="common">Issler's clubmoss</name>
    <name type="synonym">Lycopodium complanatum</name>
    <dbReference type="NCBI Taxonomy" id="34168"/>
    <lineage>
        <taxon>Eukaryota</taxon>
        <taxon>Viridiplantae</taxon>
        <taxon>Streptophyta</taxon>
        <taxon>Embryophyta</taxon>
        <taxon>Tracheophyta</taxon>
        <taxon>Lycopodiopsida</taxon>
        <taxon>Lycopodiales</taxon>
        <taxon>Lycopodiaceae</taxon>
        <taxon>Lycopodioideae</taxon>
        <taxon>Diphasiastrum</taxon>
    </lineage>
</organism>
<evidence type="ECO:0000313" key="2">
    <source>
        <dbReference type="Proteomes" id="UP001162992"/>
    </source>
</evidence>